<dbReference type="GO" id="GO:0005829">
    <property type="term" value="C:cytosol"/>
    <property type="evidence" value="ECO:0007669"/>
    <property type="project" value="TreeGrafter"/>
</dbReference>
<dbReference type="SUPFAM" id="SSF56801">
    <property type="entry name" value="Acetyl-CoA synthetase-like"/>
    <property type="match status" value="4"/>
</dbReference>
<dbReference type="FunFam" id="3.30.559.30:FF:000001">
    <property type="entry name" value="Non-ribosomal peptide synthetase"/>
    <property type="match status" value="1"/>
</dbReference>
<dbReference type="Gene3D" id="3.40.50.980">
    <property type="match status" value="8"/>
</dbReference>
<comment type="similarity">
    <text evidence="2">Belongs to the ATP-dependent AMP-binding enzyme family.</text>
</comment>
<dbReference type="InterPro" id="IPR045851">
    <property type="entry name" value="AMP-bd_C_sf"/>
</dbReference>
<feature type="domain" description="Carrier" evidence="6">
    <location>
        <begin position="490"/>
        <end position="565"/>
    </location>
</feature>
<protein>
    <recommendedName>
        <fullName evidence="6">Carrier domain-containing protein</fullName>
    </recommendedName>
</protein>
<evidence type="ECO:0000256" key="1">
    <source>
        <dbReference type="ARBA" id="ARBA00001957"/>
    </source>
</evidence>
<dbReference type="GO" id="GO:0017000">
    <property type="term" value="P:antibiotic biosynthetic process"/>
    <property type="evidence" value="ECO:0007669"/>
    <property type="project" value="UniProtKB-ARBA"/>
</dbReference>
<dbReference type="GO" id="GO:0072330">
    <property type="term" value="P:monocarboxylic acid biosynthetic process"/>
    <property type="evidence" value="ECO:0007669"/>
    <property type="project" value="UniProtKB-ARBA"/>
</dbReference>
<dbReference type="InterPro" id="IPR036736">
    <property type="entry name" value="ACP-like_sf"/>
</dbReference>
<dbReference type="GO" id="GO:0043041">
    <property type="term" value="P:amino acid activation for nonribosomal peptide biosynthetic process"/>
    <property type="evidence" value="ECO:0007669"/>
    <property type="project" value="TreeGrafter"/>
</dbReference>
<dbReference type="InterPro" id="IPR001031">
    <property type="entry name" value="Thioesterase"/>
</dbReference>
<evidence type="ECO:0000256" key="5">
    <source>
        <dbReference type="SAM" id="MobiDB-lite"/>
    </source>
</evidence>
<dbReference type="Pfam" id="PF00550">
    <property type="entry name" value="PP-binding"/>
    <property type="match status" value="4"/>
</dbReference>
<dbReference type="FunFam" id="3.40.50.980:FF:000001">
    <property type="entry name" value="Non-ribosomal peptide synthetase"/>
    <property type="match status" value="4"/>
</dbReference>
<keyword evidence="4" id="KW-0597">Phosphoprotein</keyword>
<dbReference type="InterPro" id="IPR009081">
    <property type="entry name" value="PP-bd_ACP"/>
</dbReference>
<dbReference type="SUPFAM" id="SSF47336">
    <property type="entry name" value="ACP-like"/>
    <property type="match status" value="4"/>
</dbReference>
<feature type="domain" description="Carrier" evidence="6">
    <location>
        <begin position="3679"/>
        <end position="3754"/>
    </location>
</feature>
<dbReference type="Pfam" id="PF00668">
    <property type="entry name" value="Condensation"/>
    <property type="match status" value="3"/>
</dbReference>
<keyword evidence="3" id="KW-0596">Phosphopantetheine</keyword>
<dbReference type="InterPro" id="IPR010071">
    <property type="entry name" value="AA_adenyl_dom"/>
</dbReference>
<dbReference type="InterPro" id="IPR020845">
    <property type="entry name" value="AMP-binding_CS"/>
</dbReference>
<dbReference type="Gene3D" id="3.30.559.10">
    <property type="entry name" value="Chloramphenicol acetyltransferase-like domain"/>
    <property type="match status" value="3"/>
</dbReference>
<dbReference type="SMART" id="SM00824">
    <property type="entry name" value="PKS_TE"/>
    <property type="match status" value="1"/>
</dbReference>
<proteinExistence type="inferred from homology"/>
<dbReference type="NCBIfam" id="NF003417">
    <property type="entry name" value="PRK04813.1"/>
    <property type="match status" value="4"/>
</dbReference>
<name>A0A191VAG0_9ACTN</name>
<reference evidence="7 8" key="1">
    <citation type="submission" date="2016-05" db="EMBL/GenBank/DDBJ databases">
        <title>Non-Contiguous Finished Genome Sequence of Streptomyces parvulus 2297 Integrated Site-Specifically with Actinophage R4.</title>
        <authorList>
            <person name="Nishizawa T."/>
            <person name="Miura T."/>
            <person name="Harada C."/>
            <person name="Guo Y."/>
            <person name="Narisawa K."/>
            <person name="Ohta H."/>
            <person name="Takahashi H."/>
            <person name="Shirai M."/>
        </authorList>
    </citation>
    <scope>NUCLEOTIDE SEQUENCE [LARGE SCALE GENOMIC DNA]</scope>
    <source>
        <strain evidence="7 8">2297</strain>
        <plasmid evidence="8">pspa1</plasmid>
    </source>
</reference>
<sequence>MAVRCAGRELSYRRLDERANRLAHRLLDLGTGPETPVAVLMERSVDLVVALLAAMKAGAFYLPLHGGYPLERLQWIVDATSAPVLLTDRATRGRGLPVAPVVVTVDEDADLAGFPVTDPGVESLPEQLAYVMYTSGSTGRPKGVAVTHRDVLDLVVDSMFEPGAHDRVLMVIPYAFDPSIYGLWVPLLHGGLTVITPEGEPSVAALGRLIAEEEITALDVSAGLFQVMAEEDPRCFAGAREVITGGDVVSPTAVRRVVEHCPGIVVRSAYGPTETTLYATQHPWRLGSELPAPLPIGRPLDDMRAHVLDEGLSPLPAGVTGELYLAGAGLARGYYGRADLTAERFVADPFGPPGSRMYRTGDLARSSADGVLEFVGRADDQVKIRGFRIELGEIEAVLGRSPGVSQVAVTAREDRPGAKRLTAYVVADPGHGDAVDVETLRARVADRLPEYMVPSDFVVLDRLPLTTNGKLDRRALPAPDRSAAAGTGRGPRDAREEVLCGLFAEVLGVPAVGIDDGFFALGGHSLLATRLVSRIRSALGAELVVGTVFEAPTVAALAERVAEAAAARPPLTRRAHPDHIPLSPAQSRLWFLDQLQETSATYNLPMSVRLSGPLDRAALRSALEDVVDRHETLRTVFPEDARGVPFQRVLPAERALRDFEVVETDETALRATVSDLAGERFDLGVDPPVRFRLFALSPTEHVLFLLTHHIAFDGWSLAPLTRDLGRAYAARCADAEPTWPALPVRYADYTLWQRELLGTPEDPRSLVSEQLAFWGRALDGVPDQLELPFDHPRPDVAGHRGGTVSFELDAELHRRLTGLGRAHRVSLFMVMQAAFAALLSRLGAGDDIPVGTPVANRTDEAMADLVGFFVNTLVIRTDTSGDPSFRELLARVREVSLEAFAHQDVPFELLVNELNPVRSSARHPLFQVLLAMQNNTSVRLDLPELTGDVSLGDTDVAKFDLTLELFERDAGDGAAEGIRGRLGYALDLFTADTAERIAACFTRLLAAVAEDPELSVSRIDLLSPEERRQLLVERNDTAVPYADDTTLHRLFQEQAARTPDAPAVLRGTDVLTYGELDARANRLAHHLIALGVRPEQLVPICVERGFDAVVAVMGVLKAGAVYVPLNHEYPVHQLEFMVADVNAPLVVTQAALQDRLGGTSAERLLIDQDWHEIAARPDTDPGAPAGPGSLAHVIFTSGSTGTPKGVMIEHRSLCRIVDSDLFAWLGPGDVVAQPSNFSWDAFTFECWPALTSGAAMAVMDKEVLLDAATLKTALRRHKVTLMWLTAPLLRQHLQDCPDLLDGVTSVFYGGEAIDRPVVDALVDGPWAPERLIHGYGPSEATVFTTSYRVDRNVPRNGQMPIGLPVANTEVFVVDENGALVPPGVPGELWVGGPGLARGYWNRPELTAERFVGHPFSDDPRARVYRSGDVVRWRADGLLEFVGRVDDQVKIRGLRVELGGIESVLGRFPGLAEVAVVVREERPGDKRLVAYVVAEAGTEVDTDALRVHVGGLLPEFMVPSAFVVLDRLPLTTNGKLDRRALPAPVYEVTAAGGRGPRTAREEILCGLFAEILGVPAVGVDDDFFKLGGHSLLATRLAGRIRSVLGVELAVRHVFDAPTVAALAGRVCEAAAARPALTARTRPERVPLSPAQNRLWFLDRLEEASSTYNVPVAFRITGELDADVLERALGDVVARHESLRTVFHELDGSPVQVVLGEDAADVKLNRVSCAADELDAVLRDAGRHLFDLSAELPLRATLFTVGPGERVLLLVMHHIASDGASMGPLGRDLETAFRARLQGLEPSWPELEVQYADYTLWQRELLGTEEDPHSLVNGQLAFWTRALEGLPDELELPFDRPRPKVAGYRGESVFFDLDADLHRGMSDLARTTGTTTFMVAQAALALVLTKLGAGTDIPIGTPVAGRADEALDDLVGFFVNTLVLRTDTSGNPTFLELLDKVREADLAAYSHQDVPFDRLVEAVNPRRSLARHPLFQVLLNVQTGEGNSLDLPGLTVREIVGEQQSAKFDLSLNFLVRHTDQGLPGPVRAYVTYATELFDRETVARLAARLVRVLESVVADPEQTIGRIDVIDPHERVRLLESWSGAVVPGAGLGAASVPAAFAAQTVRSPDAVAVRCAGRELSYRELDERANVLAHRLLDAGVGPEAPVAVLMERSVDVVVALLAVLKAGAFYLPLHSGYPRERMQWIVDETSAGVLLTDTATRGRGVPQVPVVVTVDDAGDSAGFPLTDPGVGSRPEQLAYVMYTSGSTGTPKGVAVTHRDILDLAVDGMFGQGAHERVLLLASYAFDPSTYAFWVPLLHGGRTVITPEGEASVAELARLIVDEEITGLDITAGLFRVMAEEDPGCFAGVREVITGGDVISPTAVRRVLEHCPDTVVRCAYGPTETTLFATQAPWTTADTVPAPLPVGRPLDGMRAYVLDGSLGLLPPGVAGELYLAGAGLARGYHGRPDLTAERFVADPFGPDGARMYRTGDLARWSAGGLLEFVGRADDQVKIRGFRIELGEIEAVLGRHPGLAQVAVIAREDQPGDKRLTAYLVGPDGDTTVDTEAVRAHAAGLLPEYMLPTAFIVLDRLPLTNNNKLDRRALPAPDPTTTAAGTGRGPRDPREEILCGLLAEILGVPAVGIDDSFFELGGHSLLATRLVSRIRSILGVELPVRTLFEAPTVATLTDRIAEAGSARAALTAAERPERVPLSPAQNRLWFLNKLEGANATYNVPVAFRITGDLDASVLETALNDVVIRHESLRTVFREFDDGGSAQVVLGTDVVDVVLRRVTCSADELASALRDAGEYAFDLATDLPIRPTLFTVGPDEHVLLLLVHHIASDGTSMGPLGRDLETAFRARLGGVAPGWSPLPVQYADYALWLHGLLGSEDDPSSLVNGQLHFWTKTLEGIPDQLELPYDRPRPAIASYRGDTVPITIDTGLHRALLALAQDTNTTLFMVLQAGLATLLSRLGAGTDIPLGTPVAGRTDEALDDLVGFFVNTLVLRNDTSGDPTFRELLARTRETDLAAYSHQDIPFERLVEAINPRRSLARNPLFQVVFGLDATGGSALNLPGLTVGQERVPFEYSRFDLAFNLVEQYGDDHRPAGLSGLLHYSTELFDRESAEAVVARMVRVVEAAAADPDQRLGQVEILSARERRQVLADWNDTGAEVADATLPALFQAQAALTPRRPAVLASDTDLTYGELNERANRLAHHLIARGAGPERFVALALPRTAQTMVALLAVLKAGAAYLPLDPAYPADRIAYLLRDADPALVLTVEETEGMFPADSRTPRLVLDSPEVVAALASRPGTDPTDRDRISPLRSPHPAYIIYTSGSTGRPKGVVVTHDNVANLVAWARDEFGERALAHVVFTTSLNFDVSVFEMFGPLLTGGRIEVLRDLLALGDRRADDRSPVLVSGVPSALARIVSQSDVRTTAETVVFCGEALSARAATEVKEELRAGRVYNVYGPTEATVYATVWSTDAAVTQAPSIGRPLHNTRTYVLDAALRPVPAGVAGELYIAGAGLARGYYGRAGLTAERFVADPFGPSGSRMYRTGDLARWSAEGLLEFVGRADDQVKIRGFRIELGEIEAVLGRHPGLAQVAVIAREDQPGDKRLVAYVVGPAGDGTVDTEALRAHAAGLLPEYMVPSAFVVLDRLPQTANGKLDRRALPAPVFATDAAGRGPRSPREEILCGLFAEVLGVPAVGIDDSFFELGGHSLLAVQLINRVRDVLGDELPVRALFAAPTVALLAEQAGRSPAGEEFDVLLPIKDGEGGGRTVFCVHPVSGIGWCYAPLAGIASPDCSVYALQARGMDGKGGLPASIREMAADYVRQIRAVQESGPYHLLGWSFGGVVAHETAVQLRALGERVETLALLDAYPAHEDGTALPLSEDEVAAGLAEFFGVRAAHDEEPLTLTGLVAALRRDRSLFTGLAERHLDEIAAIYRNNHRILTEHVPGEFDGDVRFYEAGRDRPAGVDTAASWNAHVSGRLDVTRIAHSHAEMARPEALTEIWPGIAGTG</sequence>
<feature type="domain" description="Carrier" evidence="6">
    <location>
        <begin position="2616"/>
        <end position="2691"/>
    </location>
</feature>
<dbReference type="EMBL" id="CP015867">
    <property type="protein sequence ID" value="ANJ11912.1"/>
    <property type="molecule type" value="Genomic_DNA"/>
</dbReference>
<dbReference type="InterPro" id="IPR020802">
    <property type="entry name" value="TesA-like"/>
</dbReference>
<dbReference type="Pfam" id="PF00501">
    <property type="entry name" value="AMP-binding"/>
    <property type="match status" value="4"/>
</dbReference>
<dbReference type="InterPro" id="IPR000873">
    <property type="entry name" value="AMP-dep_synth/lig_dom"/>
</dbReference>
<dbReference type="PANTHER" id="PTHR45527">
    <property type="entry name" value="NONRIBOSOMAL PEPTIDE SYNTHETASE"/>
    <property type="match status" value="1"/>
</dbReference>
<gene>
    <name evidence="7" type="ORF">Spa2297_32930</name>
</gene>
<dbReference type="CDD" id="cd05930">
    <property type="entry name" value="A_NRPS"/>
    <property type="match status" value="1"/>
</dbReference>
<dbReference type="CDD" id="cd12117">
    <property type="entry name" value="A_NRPS_Srf_like"/>
    <property type="match status" value="3"/>
</dbReference>
<dbReference type="KEGG" id="spav:Spa2297_32930"/>
<dbReference type="GO" id="GO:0044550">
    <property type="term" value="P:secondary metabolite biosynthetic process"/>
    <property type="evidence" value="ECO:0007669"/>
    <property type="project" value="UniProtKB-ARBA"/>
</dbReference>
<dbReference type="InterPro" id="IPR020806">
    <property type="entry name" value="PKS_PP-bd"/>
</dbReference>
<dbReference type="PROSITE" id="PS00455">
    <property type="entry name" value="AMP_BINDING"/>
    <property type="match status" value="4"/>
</dbReference>
<dbReference type="FunFam" id="3.30.300.30:FF:000010">
    <property type="entry name" value="Enterobactin synthetase component F"/>
    <property type="match status" value="4"/>
</dbReference>
<dbReference type="NCBIfam" id="TIGR01733">
    <property type="entry name" value="AA-adenyl-dom"/>
    <property type="match status" value="4"/>
</dbReference>
<dbReference type="InterPro" id="IPR029058">
    <property type="entry name" value="AB_hydrolase_fold"/>
</dbReference>
<dbReference type="FunFam" id="1.10.1200.10:FF:000016">
    <property type="entry name" value="Non-ribosomal peptide synthase"/>
    <property type="match status" value="4"/>
</dbReference>
<dbReference type="FunFam" id="2.30.38.10:FF:000001">
    <property type="entry name" value="Non-ribosomal peptide synthetase PvdI"/>
    <property type="match status" value="4"/>
</dbReference>
<accession>A0A191VAG0</accession>
<dbReference type="Pfam" id="PF00975">
    <property type="entry name" value="Thioesterase"/>
    <property type="match status" value="1"/>
</dbReference>
<dbReference type="Gene3D" id="1.10.1200.10">
    <property type="entry name" value="ACP-like"/>
    <property type="match status" value="3"/>
</dbReference>
<dbReference type="Gene3D" id="3.30.559.30">
    <property type="entry name" value="Nonribosomal peptide synthetase, condensation domain"/>
    <property type="match status" value="3"/>
</dbReference>
<dbReference type="SMART" id="SM00823">
    <property type="entry name" value="PKS_PP"/>
    <property type="match status" value="4"/>
</dbReference>
<dbReference type="InterPro" id="IPR025110">
    <property type="entry name" value="AMP-bd_C"/>
</dbReference>
<feature type="region of interest" description="Disordered" evidence="5">
    <location>
        <begin position="2596"/>
        <end position="2618"/>
    </location>
</feature>
<dbReference type="CDD" id="cd19540">
    <property type="entry name" value="LCL_NRPS-like"/>
    <property type="match status" value="3"/>
</dbReference>
<evidence type="ECO:0000256" key="2">
    <source>
        <dbReference type="ARBA" id="ARBA00006432"/>
    </source>
</evidence>
<dbReference type="Proteomes" id="UP000078468">
    <property type="component" value="Plasmid pspa1"/>
</dbReference>
<keyword evidence="7" id="KW-0614">Plasmid</keyword>
<dbReference type="Gene3D" id="3.30.300.30">
    <property type="match status" value="4"/>
</dbReference>
<evidence type="ECO:0000256" key="4">
    <source>
        <dbReference type="ARBA" id="ARBA00022553"/>
    </source>
</evidence>
<dbReference type="PROSITE" id="PS00012">
    <property type="entry name" value="PHOSPHOPANTETHEINE"/>
    <property type="match status" value="4"/>
</dbReference>
<dbReference type="SUPFAM" id="SSF52777">
    <property type="entry name" value="CoA-dependent acyltransferases"/>
    <property type="match status" value="6"/>
</dbReference>
<dbReference type="FunFam" id="3.40.50.12780:FF:000012">
    <property type="entry name" value="Non-ribosomal peptide synthetase"/>
    <property type="match status" value="2"/>
</dbReference>
<dbReference type="InterPro" id="IPR023213">
    <property type="entry name" value="CAT-like_dom_sf"/>
</dbReference>
<dbReference type="InterPro" id="IPR001242">
    <property type="entry name" value="Condensation_dom"/>
</dbReference>
<feature type="region of interest" description="Disordered" evidence="5">
    <location>
        <begin position="471"/>
        <end position="492"/>
    </location>
</feature>
<evidence type="ECO:0000313" key="7">
    <source>
        <dbReference type="EMBL" id="ANJ11912.1"/>
    </source>
</evidence>
<evidence type="ECO:0000256" key="3">
    <source>
        <dbReference type="ARBA" id="ARBA00022450"/>
    </source>
</evidence>
<dbReference type="GO" id="GO:0031177">
    <property type="term" value="F:phosphopantetheine binding"/>
    <property type="evidence" value="ECO:0007669"/>
    <property type="project" value="InterPro"/>
</dbReference>
<dbReference type="SUPFAM" id="SSF53474">
    <property type="entry name" value="alpha/beta-Hydrolases"/>
    <property type="match status" value="1"/>
</dbReference>
<geneLocation type="plasmid" evidence="8">
    <name>pspa1</name>
</geneLocation>
<dbReference type="PANTHER" id="PTHR45527:SF1">
    <property type="entry name" value="FATTY ACID SYNTHASE"/>
    <property type="match status" value="1"/>
</dbReference>
<comment type="cofactor">
    <cofactor evidence="1">
        <name>pantetheine 4'-phosphate</name>
        <dbReference type="ChEBI" id="CHEBI:47942"/>
    </cofactor>
</comment>
<dbReference type="GO" id="GO:0003824">
    <property type="term" value="F:catalytic activity"/>
    <property type="evidence" value="ECO:0007669"/>
    <property type="project" value="InterPro"/>
</dbReference>
<dbReference type="PROSITE" id="PS50075">
    <property type="entry name" value="CARRIER"/>
    <property type="match status" value="4"/>
</dbReference>
<evidence type="ECO:0000259" key="6">
    <source>
        <dbReference type="PROSITE" id="PS50075"/>
    </source>
</evidence>
<organism evidence="7 8">
    <name type="scientific">Streptomyces parvulus</name>
    <dbReference type="NCBI Taxonomy" id="146923"/>
    <lineage>
        <taxon>Bacteria</taxon>
        <taxon>Bacillati</taxon>
        <taxon>Actinomycetota</taxon>
        <taxon>Actinomycetes</taxon>
        <taxon>Kitasatosporales</taxon>
        <taxon>Streptomycetaceae</taxon>
        <taxon>Streptomyces</taxon>
    </lineage>
</organism>
<dbReference type="GO" id="GO:0008610">
    <property type="term" value="P:lipid biosynthetic process"/>
    <property type="evidence" value="ECO:0007669"/>
    <property type="project" value="UniProtKB-ARBA"/>
</dbReference>
<dbReference type="Gene3D" id="3.40.50.1820">
    <property type="entry name" value="alpha/beta hydrolase"/>
    <property type="match status" value="1"/>
</dbReference>
<evidence type="ECO:0000313" key="8">
    <source>
        <dbReference type="Proteomes" id="UP000078468"/>
    </source>
</evidence>
<dbReference type="InterPro" id="IPR006162">
    <property type="entry name" value="Ppantetheine_attach_site"/>
</dbReference>
<feature type="domain" description="Carrier" evidence="6">
    <location>
        <begin position="1554"/>
        <end position="1629"/>
    </location>
</feature>
<dbReference type="Gene3D" id="2.30.38.10">
    <property type="entry name" value="Luciferase, Domain 3"/>
    <property type="match status" value="4"/>
</dbReference>
<dbReference type="Pfam" id="PF13193">
    <property type="entry name" value="AMP-binding_C"/>
    <property type="match status" value="4"/>
</dbReference>